<dbReference type="RefSeq" id="WP_422865227.1">
    <property type="nucleotide sequence ID" value="NZ_JAMSKV010000015.1"/>
</dbReference>
<gene>
    <name evidence="1" type="ORF">NFI95_14950</name>
</gene>
<comment type="caution">
    <text evidence="1">The sequence shown here is derived from an EMBL/GenBank/DDBJ whole genome shotgun (WGS) entry which is preliminary data.</text>
</comment>
<keyword evidence="2" id="KW-1185">Reference proteome</keyword>
<name>A0ABT1WA30_9PROT</name>
<reference evidence="1 2" key="1">
    <citation type="submission" date="2022-06" db="EMBL/GenBank/DDBJ databases">
        <title>Endosaccharibacter gen. nov., sp. nov., endophytic bacteria isolated from sugarcane.</title>
        <authorList>
            <person name="Pitiwittayakul N."/>
            <person name="Yukphan P."/>
            <person name="Charoenyingcharoen P."/>
            <person name="Tanasupawat S."/>
        </authorList>
    </citation>
    <scope>NUCLEOTIDE SEQUENCE [LARGE SCALE GENOMIC DNA]</scope>
    <source>
        <strain evidence="1 2">KSS8</strain>
    </source>
</reference>
<evidence type="ECO:0000313" key="2">
    <source>
        <dbReference type="Proteomes" id="UP001524587"/>
    </source>
</evidence>
<dbReference type="Proteomes" id="UP001524587">
    <property type="component" value="Unassembled WGS sequence"/>
</dbReference>
<evidence type="ECO:0008006" key="3">
    <source>
        <dbReference type="Google" id="ProtNLM"/>
    </source>
</evidence>
<proteinExistence type="predicted"/>
<dbReference type="EMBL" id="JAMSKV010000015">
    <property type="protein sequence ID" value="MCQ8279741.1"/>
    <property type="molecule type" value="Genomic_DNA"/>
</dbReference>
<evidence type="ECO:0000313" key="1">
    <source>
        <dbReference type="EMBL" id="MCQ8279741.1"/>
    </source>
</evidence>
<organism evidence="1 2">
    <name type="scientific">Endosaccharibacter trunci</name>
    <dbReference type="NCBI Taxonomy" id="2812733"/>
    <lineage>
        <taxon>Bacteria</taxon>
        <taxon>Pseudomonadati</taxon>
        <taxon>Pseudomonadota</taxon>
        <taxon>Alphaproteobacteria</taxon>
        <taxon>Acetobacterales</taxon>
        <taxon>Acetobacteraceae</taxon>
        <taxon>Endosaccharibacter</taxon>
    </lineage>
</organism>
<protein>
    <recommendedName>
        <fullName evidence="3">DUF1828 domain-containing protein</fullName>
    </recommendedName>
</protein>
<accession>A0ABT1WA30</accession>
<sequence>MKPMESHLVEFADDDELRQGDIIFKAGINGQESQWGFILNADCDIAQGKTKRSYTIVDIMSSEIYLEKVWAPAQLNKLIDRYSELPLEKISSVMRASSITERITPEILKGWILDVGPERFECQVNKTGSTFDQKTKSYLKALYTALKNDNSRNNMERLRLARQCIDASSQNFRRQIADAFGGEHGFPDFFFLPEVPRGSAFGSVVILRSIRALTASDLVLTETDARIAGRQEVFHRVGRLADGLRFAISQKLTFLFSRIGMPKKFEDSCKAAIELLAEQEGGDW</sequence>